<dbReference type="InterPro" id="IPR036388">
    <property type="entry name" value="WH-like_DNA-bd_sf"/>
</dbReference>
<dbReference type="InterPro" id="IPR016461">
    <property type="entry name" value="COMT-like"/>
</dbReference>
<dbReference type="PANTHER" id="PTHR43712">
    <property type="entry name" value="PUTATIVE (AFU_ORTHOLOGUE AFUA_4G14580)-RELATED"/>
    <property type="match status" value="1"/>
</dbReference>
<proteinExistence type="predicted"/>
<keyword evidence="3" id="KW-0949">S-adenosyl-L-methionine</keyword>
<dbReference type="Pfam" id="PF00891">
    <property type="entry name" value="Methyltransf_2"/>
    <property type="match status" value="1"/>
</dbReference>
<evidence type="ECO:0000256" key="2">
    <source>
        <dbReference type="ARBA" id="ARBA00022679"/>
    </source>
</evidence>
<protein>
    <submittedName>
        <fullName evidence="7">Methyltransferase</fullName>
    </submittedName>
</protein>
<evidence type="ECO:0000259" key="6">
    <source>
        <dbReference type="Pfam" id="PF08100"/>
    </source>
</evidence>
<keyword evidence="1 7" id="KW-0489">Methyltransferase</keyword>
<evidence type="ECO:0000256" key="3">
    <source>
        <dbReference type="ARBA" id="ARBA00022691"/>
    </source>
</evidence>
<dbReference type="EMBL" id="VYUA01000001">
    <property type="protein sequence ID" value="KAB2594323.1"/>
    <property type="molecule type" value="Genomic_DNA"/>
</dbReference>
<reference evidence="7 8" key="1">
    <citation type="submission" date="2019-09" db="EMBL/GenBank/DDBJ databases">
        <authorList>
            <person name="Liu P."/>
        </authorList>
    </citation>
    <scope>NUCLEOTIDE SEQUENCE [LARGE SCALE GENOMIC DNA]</scope>
    <source>
        <strain evidence="7 8">TRM68085</strain>
    </source>
</reference>
<evidence type="ECO:0000313" key="8">
    <source>
        <dbReference type="Proteomes" id="UP000326907"/>
    </source>
</evidence>
<dbReference type="SUPFAM" id="SSF53335">
    <property type="entry name" value="S-adenosyl-L-methionine-dependent methyltransferases"/>
    <property type="match status" value="1"/>
</dbReference>
<gene>
    <name evidence="7" type="ORF">F5983_00875</name>
</gene>
<feature type="domain" description="O-methyltransferase C-terminal" evidence="5">
    <location>
        <begin position="160"/>
        <end position="335"/>
    </location>
</feature>
<keyword evidence="2 7" id="KW-0808">Transferase</keyword>
<evidence type="ECO:0000256" key="4">
    <source>
        <dbReference type="PIRSR" id="PIRSR005739-1"/>
    </source>
</evidence>
<organism evidence="7 8">
    <name type="scientific">Streptomyces arboris</name>
    <dbReference type="NCBI Taxonomy" id="2600619"/>
    <lineage>
        <taxon>Bacteria</taxon>
        <taxon>Bacillati</taxon>
        <taxon>Actinomycetota</taxon>
        <taxon>Actinomycetes</taxon>
        <taxon>Kitasatosporales</taxon>
        <taxon>Streptomycetaceae</taxon>
        <taxon>Streptomyces</taxon>
    </lineage>
</organism>
<dbReference type="AlphaFoldDB" id="A0A5N5EUW3"/>
<dbReference type="GO" id="GO:0008171">
    <property type="term" value="F:O-methyltransferase activity"/>
    <property type="evidence" value="ECO:0007669"/>
    <property type="project" value="InterPro"/>
</dbReference>
<dbReference type="Gene3D" id="3.40.50.150">
    <property type="entry name" value="Vaccinia Virus protein VP39"/>
    <property type="match status" value="1"/>
</dbReference>
<dbReference type="Proteomes" id="UP000326907">
    <property type="component" value="Unassembled WGS sequence"/>
</dbReference>
<dbReference type="InterPro" id="IPR012967">
    <property type="entry name" value="COMT_dimerisation"/>
</dbReference>
<dbReference type="InterPro" id="IPR029063">
    <property type="entry name" value="SAM-dependent_MTases_sf"/>
</dbReference>
<dbReference type="Pfam" id="PF08100">
    <property type="entry name" value="Dimerisation"/>
    <property type="match status" value="1"/>
</dbReference>
<dbReference type="CDD" id="cd02440">
    <property type="entry name" value="AdoMet_MTases"/>
    <property type="match status" value="1"/>
</dbReference>
<evidence type="ECO:0000256" key="1">
    <source>
        <dbReference type="ARBA" id="ARBA00022603"/>
    </source>
</evidence>
<dbReference type="InterPro" id="IPR001077">
    <property type="entry name" value="COMT_C"/>
</dbReference>
<dbReference type="SUPFAM" id="SSF46785">
    <property type="entry name" value="Winged helix' DNA-binding domain"/>
    <property type="match status" value="1"/>
</dbReference>
<evidence type="ECO:0000313" key="7">
    <source>
        <dbReference type="EMBL" id="KAB2594323.1"/>
    </source>
</evidence>
<comment type="caution">
    <text evidence="7">The sequence shown here is derived from an EMBL/GenBank/DDBJ whole genome shotgun (WGS) entry which is preliminary data.</text>
</comment>
<accession>A0A5N5EUW3</accession>
<dbReference type="InterPro" id="IPR036390">
    <property type="entry name" value="WH_DNA-bd_sf"/>
</dbReference>
<dbReference type="Gene3D" id="1.10.10.10">
    <property type="entry name" value="Winged helix-like DNA-binding domain superfamily/Winged helix DNA-binding domain"/>
    <property type="match status" value="1"/>
</dbReference>
<dbReference type="PROSITE" id="PS51683">
    <property type="entry name" value="SAM_OMT_II"/>
    <property type="match status" value="1"/>
</dbReference>
<dbReference type="GO" id="GO:0046983">
    <property type="term" value="F:protein dimerization activity"/>
    <property type="evidence" value="ECO:0007669"/>
    <property type="project" value="InterPro"/>
</dbReference>
<evidence type="ECO:0000259" key="5">
    <source>
        <dbReference type="Pfam" id="PF00891"/>
    </source>
</evidence>
<sequence>MTTVTTPTQIADPASAARTLLRLNTAYFQSKVLQSAVELGLFALLAEEPATAETVFGRLGVRARPGADFLDALVGLGLLERKDGRYSNKPEAAAFLVPDAPGYLGGSIAQHARRHYRSWASLTDVLRNEPAADSPPATAGGDPAKVQLDFHKDFENLDNVRRLMGHMDAFNTFVAHELGRCVDWSRHRTFLDVGGARGNVAAHLVRTHGHLRGGVFDLPAVRPLFDEHMAALGTASQVGFTAGDFFDDPLPESDVVILGHVLHDWPPAARERLLERVFAAVRPGGSVVVYDAMLTDERDDAVALLQSLNCSIMRDGGSEYTVAECRGYVERAGFRFESAERVESLTGDRVLIASKPS</sequence>
<dbReference type="RefSeq" id="WP_151508535.1">
    <property type="nucleotide sequence ID" value="NZ_JBMVCA010000001.1"/>
</dbReference>
<name>A0A5N5EUW3_9ACTN</name>
<dbReference type="PANTHER" id="PTHR43712:SF2">
    <property type="entry name" value="O-METHYLTRANSFERASE CICE"/>
    <property type="match status" value="1"/>
</dbReference>
<feature type="active site" description="Proton acceptor" evidence="4">
    <location>
        <position position="263"/>
    </location>
</feature>
<feature type="domain" description="O-methyltransferase dimerisation" evidence="6">
    <location>
        <begin position="24"/>
        <end position="97"/>
    </location>
</feature>
<dbReference type="GO" id="GO:0032259">
    <property type="term" value="P:methylation"/>
    <property type="evidence" value="ECO:0007669"/>
    <property type="project" value="UniProtKB-KW"/>
</dbReference>
<keyword evidence="8" id="KW-1185">Reference proteome</keyword>
<dbReference type="PIRSF" id="PIRSF005739">
    <property type="entry name" value="O-mtase"/>
    <property type="match status" value="1"/>
</dbReference>